<dbReference type="GO" id="GO:0030288">
    <property type="term" value="C:outer membrane-bounded periplasmic space"/>
    <property type="evidence" value="ECO:0007669"/>
    <property type="project" value="TreeGrafter"/>
</dbReference>
<feature type="domain" description="Calcineurin-like phosphoesterase" evidence="1">
    <location>
        <begin position="4"/>
        <end position="214"/>
    </location>
</feature>
<keyword evidence="3" id="KW-1185">Reference proteome</keyword>
<dbReference type="RefSeq" id="WP_006309172.1">
    <property type="nucleotide sequence ID" value="NZ_JH601133.1"/>
</dbReference>
<dbReference type="PANTHER" id="PTHR11575">
    <property type="entry name" value="5'-NUCLEOTIDASE-RELATED"/>
    <property type="match status" value="1"/>
</dbReference>
<dbReference type="OrthoDB" id="9801679at2"/>
<dbReference type="PATRIC" id="fig|883113.3.peg.1028"/>
<reference evidence="2 3" key="1">
    <citation type="submission" date="2012-01" db="EMBL/GenBank/DDBJ databases">
        <title>The Genome Sequence of Facklamia languida CCUG 37842.</title>
        <authorList>
            <consortium name="The Broad Institute Genome Sequencing Platform"/>
            <person name="Earl A."/>
            <person name="Ward D."/>
            <person name="Feldgarden M."/>
            <person name="Gevers D."/>
            <person name="Huys G."/>
            <person name="Young S.K."/>
            <person name="Zeng Q."/>
            <person name="Gargeya S."/>
            <person name="Fitzgerald M."/>
            <person name="Haas B."/>
            <person name="Abouelleil A."/>
            <person name="Alvarado L."/>
            <person name="Arachchi H.M."/>
            <person name="Berlin A."/>
            <person name="Chapman S.B."/>
            <person name="Gearin G."/>
            <person name="Goldberg J."/>
            <person name="Griggs A."/>
            <person name="Gujja S."/>
            <person name="Hansen M."/>
            <person name="Heiman D."/>
            <person name="Howarth C."/>
            <person name="Larimer J."/>
            <person name="Lui A."/>
            <person name="MacDonald P.J.P."/>
            <person name="McCowen C."/>
            <person name="Montmayeur A."/>
            <person name="Murphy C."/>
            <person name="Neiman D."/>
            <person name="Pearson M."/>
            <person name="Priest M."/>
            <person name="Roberts A."/>
            <person name="Saif S."/>
            <person name="Shea T."/>
            <person name="Sisk P."/>
            <person name="Stolte C."/>
            <person name="Sykes S."/>
            <person name="Wortman J."/>
            <person name="Nusbaum C."/>
            <person name="Birren B."/>
        </authorList>
    </citation>
    <scope>NUCLEOTIDE SEQUENCE [LARGE SCALE GENOMIC DNA]</scope>
    <source>
        <strain evidence="2 3">CCUG 37842</strain>
    </source>
</reference>
<dbReference type="InterPro" id="IPR004843">
    <property type="entry name" value="Calcineurin-like_PHP"/>
</dbReference>
<dbReference type="AlphaFoldDB" id="H3NJJ2"/>
<dbReference type="SUPFAM" id="SSF56300">
    <property type="entry name" value="Metallo-dependent phosphatases"/>
    <property type="match status" value="1"/>
</dbReference>
<dbReference type="eggNOG" id="COG0737">
    <property type="taxonomic scope" value="Bacteria"/>
</dbReference>
<protein>
    <recommendedName>
        <fullName evidence="1">Calcineurin-like phosphoesterase domain-containing protein</fullName>
    </recommendedName>
</protein>
<dbReference type="GO" id="GO:0009166">
    <property type="term" value="P:nucleotide catabolic process"/>
    <property type="evidence" value="ECO:0007669"/>
    <property type="project" value="InterPro"/>
</dbReference>
<dbReference type="InterPro" id="IPR006179">
    <property type="entry name" value="5_nucleotidase/apyrase"/>
</dbReference>
<dbReference type="Proteomes" id="UP000006190">
    <property type="component" value="Unassembled WGS sequence"/>
</dbReference>
<name>H3NJJ2_9LACT</name>
<organism evidence="2 3">
    <name type="scientific">Facklamia languida CCUG 37842</name>
    <dbReference type="NCBI Taxonomy" id="883113"/>
    <lineage>
        <taxon>Bacteria</taxon>
        <taxon>Bacillati</taxon>
        <taxon>Bacillota</taxon>
        <taxon>Bacilli</taxon>
        <taxon>Lactobacillales</taxon>
        <taxon>Aerococcaceae</taxon>
        <taxon>Facklamia</taxon>
    </lineage>
</organism>
<comment type="caution">
    <text evidence="2">The sequence shown here is derived from an EMBL/GenBank/DDBJ whole genome shotgun (WGS) entry which is preliminary data.</text>
</comment>
<proteinExistence type="predicted"/>
<dbReference type="STRING" id="883113.HMPREF9708_01031"/>
<dbReference type="GO" id="GO:0016787">
    <property type="term" value="F:hydrolase activity"/>
    <property type="evidence" value="ECO:0007669"/>
    <property type="project" value="InterPro"/>
</dbReference>
<accession>H3NJJ2</accession>
<gene>
    <name evidence="2" type="ORF">HMPREF9708_01031</name>
</gene>
<dbReference type="InterPro" id="IPR029052">
    <property type="entry name" value="Metallo-depent_PP-like"/>
</dbReference>
<dbReference type="HOGENOM" id="CLU_695871_0_0_9"/>
<dbReference type="PANTHER" id="PTHR11575:SF24">
    <property type="entry name" value="5'-NUCLEOTIDASE"/>
    <property type="match status" value="1"/>
</dbReference>
<evidence type="ECO:0000313" key="2">
    <source>
        <dbReference type="EMBL" id="EHR36805.1"/>
    </source>
</evidence>
<evidence type="ECO:0000313" key="3">
    <source>
        <dbReference type="Proteomes" id="UP000006190"/>
    </source>
</evidence>
<dbReference type="EMBL" id="AGEG01000013">
    <property type="protein sequence ID" value="EHR36805.1"/>
    <property type="molecule type" value="Genomic_DNA"/>
</dbReference>
<sequence>MTYSILSTSDMHAQYPNIVLDLKQLQPDLLIDNGDFLIGNLFSLFCYLNYSISPLTHLANSIQYDVMIPGNHDLDYGLDWLIQQVHVLKADYICANLYDPQGKRIFKPYMLKETRDGTRILVIGLMTSAFSRLTRPEVLSQCIVSSALESLREVLRDIDQADLKYDHLCLAYHGGIVQDPSNGQLWHYPSEEDQAYQLMHQFPEIDNLICGHQHLVKEAVHSNGVAMVQVGSYGKYYGEQTFDRGRLLTNQVHKAESLMRENCLLKPIYEGAYQEWLQISVDQEDFMKYLVATYPADLVYMDLGEDRTLSGLSKQLVLPFPIQQYVIEGWRLIDCILKNEETHPMQRVSQPIDQIEEDRVYTVIATDSLLPSYRIREKILTPVLEDYVLAQRDHFKRI</sequence>
<dbReference type="Pfam" id="PF00149">
    <property type="entry name" value="Metallophos"/>
    <property type="match status" value="1"/>
</dbReference>
<dbReference type="Gene3D" id="3.60.21.10">
    <property type="match status" value="1"/>
</dbReference>
<evidence type="ECO:0000259" key="1">
    <source>
        <dbReference type="Pfam" id="PF00149"/>
    </source>
</evidence>